<protein>
    <submittedName>
        <fullName evidence="1">Uncharacterized protein</fullName>
    </submittedName>
</protein>
<evidence type="ECO:0000313" key="2">
    <source>
        <dbReference type="Proteomes" id="UP000299102"/>
    </source>
</evidence>
<dbReference type="EMBL" id="BGZK01000671">
    <property type="protein sequence ID" value="GBP55521.1"/>
    <property type="molecule type" value="Genomic_DNA"/>
</dbReference>
<reference evidence="1 2" key="1">
    <citation type="journal article" date="2019" name="Commun. Biol.">
        <title>The bagworm genome reveals a unique fibroin gene that provides high tensile strength.</title>
        <authorList>
            <person name="Kono N."/>
            <person name="Nakamura H."/>
            <person name="Ohtoshi R."/>
            <person name="Tomita M."/>
            <person name="Numata K."/>
            <person name="Arakawa K."/>
        </authorList>
    </citation>
    <scope>NUCLEOTIDE SEQUENCE [LARGE SCALE GENOMIC DNA]</scope>
</reference>
<accession>A0A4C1WW05</accession>
<sequence>MDSKFRNAKESLHDCEKTSITTPFSINDILTKENEAKCDFDSAYGKGPTGFGGIMGFTDKSTAVHEYLPKRDADKGSKCYEEFNGFRDYAEDGVLDMSRKNSYGVTELSVTFRDLRHMSLPGGERPRTRYVTACSHGLALTPEADLAT</sequence>
<organism evidence="1 2">
    <name type="scientific">Eumeta variegata</name>
    <name type="common">Bagworm moth</name>
    <name type="synonym">Eumeta japonica</name>
    <dbReference type="NCBI Taxonomy" id="151549"/>
    <lineage>
        <taxon>Eukaryota</taxon>
        <taxon>Metazoa</taxon>
        <taxon>Ecdysozoa</taxon>
        <taxon>Arthropoda</taxon>
        <taxon>Hexapoda</taxon>
        <taxon>Insecta</taxon>
        <taxon>Pterygota</taxon>
        <taxon>Neoptera</taxon>
        <taxon>Endopterygota</taxon>
        <taxon>Lepidoptera</taxon>
        <taxon>Glossata</taxon>
        <taxon>Ditrysia</taxon>
        <taxon>Tineoidea</taxon>
        <taxon>Psychidae</taxon>
        <taxon>Oiketicinae</taxon>
        <taxon>Eumeta</taxon>
    </lineage>
</organism>
<keyword evidence="2" id="KW-1185">Reference proteome</keyword>
<comment type="caution">
    <text evidence="1">The sequence shown here is derived from an EMBL/GenBank/DDBJ whole genome shotgun (WGS) entry which is preliminary data.</text>
</comment>
<evidence type="ECO:0000313" key="1">
    <source>
        <dbReference type="EMBL" id="GBP55521.1"/>
    </source>
</evidence>
<dbReference type="Proteomes" id="UP000299102">
    <property type="component" value="Unassembled WGS sequence"/>
</dbReference>
<gene>
    <name evidence="1" type="ORF">EVAR_36244_1</name>
</gene>
<name>A0A4C1WW05_EUMVA</name>
<proteinExistence type="predicted"/>
<dbReference type="AlphaFoldDB" id="A0A4C1WW05"/>
<dbReference type="OrthoDB" id="7370790at2759"/>